<dbReference type="HOGENOM" id="CLU_685264_0_0_1"/>
<dbReference type="InParanoid" id="F4RE61"/>
<dbReference type="RefSeq" id="XP_007407395.1">
    <property type="nucleotide sequence ID" value="XM_007407333.1"/>
</dbReference>
<evidence type="ECO:0000313" key="2">
    <source>
        <dbReference type="EMBL" id="EGG09035.1"/>
    </source>
</evidence>
<dbReference type="Proteomes" id="UP000001072">
    <property type="component" value="Unassembled WGS sequence"/>
</dbReference>
<gene>
    <name evidence="2" type="ORF">MELLADRAFT_96270</name>
</gene>
<feature type="region of interest" description="Disordered" evidence="1">
    <location>
        <begin position="1"/>
        <end position="91"/>
    </location>
</feature>
<organism evidence="3">
    <name type="scientific">Melampsora larici-populina (strain 98AG31 / pathotype 3-4-7)</name>
    <name type="common">Poplar leaf rust fungus</name>
    <dbReference type="NCBI Taxonomy" id="747676"/>
    <lineage>
        <taxon>Eukaryota</taxon>
        <taxon>Fungi</taxon>
        <taxon>Dikarya</taxon>
        <taxon>Basidiomycota</taxon>
        <taxon>Pucciniomycotina</taxon>
        <taxon>Pucciniomycetes</taxon>
        <taxon>Pucciniales</taxon>
        <taxon>Melampsoraceae</taxon>
        <taxon>Melampsora</taxon>
    </lineage>
</organism>
<evidence type="ECO:0000313" key="3">
    <source>
        <dbReference type="Proteomes" id="UP000001072"/>
    </source>
</evidence>
<dbReference type="KEGG" id="mlr:MELLADRAFT_96270"/>
<dbReference type="GeneID" id="18937543"/>
<proteinExistence type="predicted"/>
<accession>F4RE61</accession>
<name>F4RE61_MELLP</name>
<protein>
    <submittedName>
        <fullName evidence="2">Uncharacterized protein</fullName>
    </submittedName>
</protein>
<dbReference type="EMBL" id="GL883098">
    <property type="protein sequence ID" value="EGG09035.1"/>
    <property type="molecule type" value="Genomic_DNA"/>
</dbReference>
<feature type="compositionally biased region" description="Basic and acidic residues" evidence="1">
    <location>
        <begin position="39"/>
        <end position="52"/>
    </location>
</feature>
<sequence length="402" mass="46354">MTNQKQSRYATRSSTQGLYRGSRKVRKTSSRATASNRQTSEKIHPEDEKPMIKTEASVVSSRGDGEEDETPTPSYRAISAGSEKRTPDQIPNRPVLEVFPLEFHVDGGNVIFPALRMIMDATTLKDYLEFARVEPDEIARVIPILKEKGVNHFDLFLFKEYVNKDIMKSWGISPGTAARMMVYAHMFYQSQVELDGQYVGPSAQIQRHDLRQVFERPEILSKTCEIIEKVILIQPQFHSVQTSSRKNIMGYPIAPVKIEQPFISPKLIEAIDNAHDAGQDLRSVDDLLRLLDLGTMRLYATMTTRLKKDGSNYNEWVDTLNENVWFKARMTRDYLDQPRPEFNTLFDWVLDEILLAIIRATVHRDVVEALRIASDPHDALMWLNWYYNCDWYSFAIRGIVEQ</sequence>
<evidence type="ECO:0000256" key="1">
    <source>
        <dbReference type="SAM" id="MobiDB-lite"/>
    </source>
</evidence>
<feature type="compositionally biased region" description="Polar residues" evidence="1">
    <location>
        <begin position="1"/>
        <end position="17"/>
    </location>
</feature>
<reference evidence="3" key="1">
    <citation type="journal article" date="2011" name="Proc. Natl. Acad. Sci. U.S.A.">
        <title>Obligate biotrophy features unraveled by the genomic analysis of rust fungi.</title>
        <authorList>
            <person name="Duplessis S."/>
            <person name="Cuomo C.A."/>
            <person name="Lin Y.-C."/>
            <person name="Aerts A."/>
            <person name="Tisserant E."/>
            <person name="Veneault-Fourrey C."/>
            <person name="Joly D.L."/>
            <person name="Hacquard S."/>
            <person name="Amselem J."/>
            <person name="Cantarel B.L."/>
            <person name="Chiu R."/>
            <person name="Coutinho P.M."/>
            <person name="Feau N."/>
            <person name="Field M."/>
            <person name="Frey P."/>
            <person name="Gelhaye E."/>
            <person name="Goldberg J."/>
            <person name="Grabherr M.G."/>
            <person name="Kodira C.D."/>
            <person name="Kohler A."/>
            <person name="Kuees U."/>
            <person name="Lindquist E.A."/>
            <person name="Lucas S.M."/>
            <person name="Mago R."/>
            <person name="Mauceli E."/>
            <person name="Morin E."/>
            <person name="Murat C."/>
            <person name="Pangilinan J.L."/>
            <person name="Park R."/>
            <person name="Pearson M."/>
            <person name="Quesneville H."/>
            <person name="Rouhier N."/>
            <person name="Sakthikumar S."/>
            <person name="Salamov A.A."/>
            <person name="Schmutz J."/>
            <person name="Selles B."/>
            <person name="Shapiro H."/>
            <person name="Tanguay P."/>
            <person name="Tuskan G.A."/>
            <person name="Henrissat B."/>
            <person name="Van de Peer Y."/>
            <person name="Rouze P."/>
            <person name="Ellis J.G."/>
            <person name="Dodds P.N."/>
            <person name="Schein J.E."/>
            <person name="Zhong S."/>
            <person name="Hamelin R.C."/>
            <person name="Grigoriev I.V."/>
            <person name="Szabo L.J."/>
            <person name="Martin F."/>
        </authorList>
    </citation>
    <scope>NUCLEOTIDE SEQUENCE [LARGE SCALE GENOMIC DNA]</scope>
    <source>
        <strain evidence="3">98AG31 / pathotype 3-4-7</strain>
    </source>
</reference>
<keyword evidence="3" id="KW-1185">Reference proteome</keyword>
<dbReference type="VEuPathDB" id="FungiDB:MELLADRAFT_96270"/>
<dbReference type="AlphaFoldDB" id="F4RE61"/>